<proteinExistence type="predicted"/>
<dbReference type="RefSeq" id="WP_196953798.1">
    <property type="nucleotide sequence ID" value="NZ_JADWYK010000002.1"/>
</dbReference>
<accession>A0ABS0KZX4</accession>
<dbReference type="EMBL" id="JADWYK010000002">
    <property type="protein sequence ID" value="MBG8552749.1"/>
    <property type="molecule type" value="Genomic_DNA"/>
</dbReference>
<protein>
    <submittedName>
        <fullName evidence="1">Uncharacterized protein</fullName>
    </submittedName>
</protein>
<name>A0ABS0KZX4_9BACT</name>
<comment type="caution">
    <text evidence="1">The sequence shown here is derived from an EMBL/GenBank/DDBJ whole genome shotgun (WGS) entry which is preliminary data.</text>
</comment>
<sequence>MPAEEPFATTLPKALYQVAFPIKTLFINAKGIFQGNIFLLIKDQFPGQCIKKAAHLGGFFYGLLRRKANYSLPASAAFFIFSLA</sequence>
<evidence type="ECO:0000313" key="2">
    <source>
        <dbReference type="Proteomes" id="UP000601099"/>
    </source>
</evidence>
<organism evidence="1 2">
    <name type="scientific">Hymenobacter guriensis</name>
    <dbReference type="NCBI Taxonomy" id="2793065"/>
    <lineage>
        <taxon>Bacteria</taxon>
        <taxon>Pseudomonadati</taxon>
        <taxon>Bacteroidota</taxon>
        <taxon>Cytophagia</taxon>
        <taxon>Cytophagales</taxon>
        <taxon>Hymenobacteraceae</taxon>
        <taxon>Hymenobacter</taxon>
    </lineage>
</organism>
<dbReference type="Proteomes" id="UP000601099">
    <property type="component" value="Unassembled WGS sequence"/>
</dbReference>
<evidence type="ECO:0000313" key="1">
    <source>
        <dbReference type="EMBL" id="MBG8552749.1"/>
    </source>
</evidence>
<keyword evidence="2" id="KW-1185">Reference proteome</keyword>
<reference evidence="1 2" key="1">
    <citation type="submission" date="2020-11" db="EMBL/GenBank/DDBJ databases">
        <title>Hymenobacter sp.</title>
        <authorList>
            <person name="Kim M.K."/>
        </authorList>
    </citation>
    <scope>NUCLEOTIDE SEQUENCE [LARGE SCALE GENOMIC DNA]</scope>
    <source>
        <strain evidence="1 2">BT594</strain>
    </source>
</reference>
<gene>
    <name evidence="1" type="ORF">I5L79_04275</name>
</gene>